<organism evidence="1 2">
    <name type="scientific">Nocardia uniformis</name>
    <dbReference type="NCBI Taxonomy" id="53432"/>
    <lineage>
        <taxon>Bacteria</taxon>
        <taxon>Bacillati</taxon>
        <taxon>Actinomycetota</taxon>
        <taxon>Actinomycetes</taxon>
        <taxon>Mycobacteriales</taxon>
        <taxon>Nocardiaceae</taxon>
        <taxon>Nocardia</taxon>
    </lineage>
</organism>
<accession>A0A849C040</accession>
<evidence type="ECO:0000313" key="1">
    <source>
        <dbReference type="EMBL" id="NNH69247.1"/>
    </source>
</evidence>
<keyword evidence="2" id="KW-1185">Reference proteome</keyword>
<dbReference type="Gene3D" id="3.40.190.10">
    <property type="entry name" value="Periplasmic binding protein-like II"/>
    <property type="match status" value="2"/>
</dbReference>
<dbReference type="PANTHER" id="PTHR42941">
    <property type="entry name" value="SLL1037 PROTEIN"/>
    <property type="match status" value="1"/>
</dbReference>
<comment type="caution">
    <text evidence="1">The sequence shown here is derived from an EMBL/GenBank/DDBJ whole genome shotgun (WGS) entry which is preliminary data.</text>
</comment>
<dbReference type="Proteomes" id="UP000586827">
    <property type="component" value="Unassembled WGS sequence"/>
</dbReference>
<dbReference type="RefSeq" id="WP_084521813.1">
    <property type="nucleotide sequence ID" value="NZ_JABELX010000001.1"/>
</dbReference>
<dbReference type="NCBIfam" id="TIGR02122">
    <property type="entry name" value="TRAP_TAXI"/>
    <property type="match status" value="1"/>
</dbReference>
<dbReference type="SUPFAM" id="SSF53850">
    <property type="entry name" value="Periplasmic binding protein-like II"/>
    <property type="match status" value="1"/>
</dbReference>
<sequence length="313" mass="33041">MDDGARDRRVAGRPRISRRGFLALAAVSALPGCSGDPVRVRLGSGREGGLFHEIAHLLAGVAAEGDTVRIHPVTTAGSQMNLEMLDRGELDAALSLADAAHAASTDGLALGRLYQAYLHIAVQPDGPIMRIEDLRGMRVDLGVAGSGAAMTAERLLVTAGIDPAADLIVSHRQVSDSAPALYAGEVDAILWGGGVPTPGVDIPARMRLLDIGSWAPAMKERFGFAYDHLVIPGNAYPNTPAVSTIGVANLLIAAPGLDHEAVSAMTELLLRHGNRIVPQQALGIHFLDRRWLVGTGEFPMHPAAIETLRDWHG</sequence>
<dbReference type="EMBL" id="JABELX010000001">
    <property type="protein sequence ID" value="NNH69247.1"/>
    <property type="molecule type" value="Genomic_DNA"/>
</dbReference>
<dbReference type="Pfam" id="PF16868">
    <property type="entry name" value="NMT1_3"/>
    <property type="match status" value="1"/>
</dbReference>
<reference evidence="1 2" key="1">
    <citation type="submission" date="2020-05" db="EMBL/GenBank/DDBJ databases">
        <title>MicrobeNet Type strains.</title>
        <authorList>
            <person name="Nicholson A.C."/>
        </authorList>
    </citation>
    <scope>NUCLEOTIDE SEQUENCE [LARGE SCALE GENOMIC DNA]</scope>
    <source>
        <strain evidence="1 2">JCM 3224</strain>
    </source>
</reference>
<dbReference type="PANTHER" id="PTHR42941:SF1">
    <property type="entry name" value="SLL1037 PROTEIN"/>
    <property type="match status" value="1"/>
</dbReference>
<dbReference type="AlphaFoldDB" id="A0A849C040"/>
<evidence type="ECO:0000313" key="2">
    <source>
        <dbReference type="Proteomes" id="UP000586827"/>
    </source>
</evidence>
<dbReference type="InterPro" id="IPR011852">
    <property type="entry name" value="TRAP_TAXI"/>
</dbReference>
<gene>
    <name evidence="1" type="ORF">HLB23_05075</name>
</gene>
<proteinExistence type="predicted"/>
<name>A0A849C040_9NOCA</name>
<protein>
    <submittedName>
        <fullName evidence="1">TAXI family TRAP transporter solute-binding subunit</fullName>
    </submittedName>
</protein>